<feature type="repeat" description="TPR" evidence="1">
    <location>
        <begin position="210"/>
        <end position="243"/>
    </location>
</feature>
<dbReference type="PROSITE" id="PS50005">
    <property type="entry name" value="TPR"/>
    <property type="match status" value="1"/>
</dbReference>
<dbReference type="Pfam" id="PF13181">
    <property type="entry name" value="TPR_8"/>
    <property type="match status" value="2"/>
</dbReference>
<comment type="caution">
    <text evidence="2">The sequence shown here is derived from an EMBL/GenBank/DDBJ whole genome shotgun (WGS) entry which is preliminary data.</text>
</comment>
<dbReference type="SMART" id="SM00028">
    <property type="entry name" value="TPR"/>
    <property type="match status" value="3"/>
</dbReference>
<gene>
    <name evidence="2" type="ORF">HXK00_02930</name>
</gene>
<keyword evidence="1" id="KW-0802">TPR repeat</keyword>
<evidence type="ECO:0000256" key="1">
    <source>
        <dbReference type="PROSITE-ProRule" id="PRU00339"/>
    </source>
</evidence>
<dbReference type="AlphaFoldDB" id="A0A929MNV4"/>
<dbReference type="SUPFAM" id="SSF48452">
    <property type="entry name" value="TPR-like"/>
    <property type="match status" value="1"/>
</dbReference>
<dbReference type="EMBL" id="JABZFV010000039">
    <property type="protein sequence ID" value="MBF0934584.1"/>
    <property type="molecule type" value="Genomic_DNA"/>
</dbReference>
<sequence length="422" mass="48383">MSELSRWIEACEECQSLDQVNSVLEGALLEAPDDAQTYQGLLDLSDYFSKRGYREWQVWLLDQLYQLTHKKKVAYYLAKACFQLADYPSAYEWLSRAKTDQAVFLVQWLEAQILFELGQVKACQKVLQDLIQTYPTRFEPYQLLAQVKIEEGDYSKAKDYYQVLLDYFSDKVDRALIRQRLLALALEDEMIQLEWIQSLVSWEDLPLDSAEDYYLLALAYQKAGHLALAYEAAQQALALDLDSVDIHYLAAELALGLGHQASLRENLDWLFQVTLADDGRIADYLALCQAIDYLTPTIKDKLLDAYLLQEDEDLTYAIATYLIAWLGQHEGAQAALEVLDSMAPDFPDPEYLSCLYAPLYADLGQREQAQAAYQEALDLMAGDQDFWLQARQYFEAWGLDREVATLDRILAEADHESQDIEV</sequence>
<evidence type="ECO:0000313" key="2">
    <source>
        <dbReference type="EMBL" id="MBF0934584.1"/>
    </source>
</evidence>
<proteinExistence type="predicted"/>
<dbReference type="Gene3D" id="1.25.40.10">
    <property type="entry name" value="Tetratricopeptide repeat domain"/>
    <property type="match status" value="2"/>
</dbReference>
<dbReference type="InterPro" id="IPR011990">
    <property type="entry name" value="TPR-like_helical_dom_sf"/>
</dbReference>
<organism evidence="2 3">
    <name type="scientific">Abiotrophia defectiva</name>
    <name type="common">Streptococcus defectivus</name>
    <dbReference type="NCBI Taxonomy" id="46125"/>
    <lineage>
        <taxon>Bacteria</taxon>
        <taxon>Bacillati</taxon>
        <taxon>Bacillota</taxon>
        <taxon>Bacilli</taxon>
        <taxon>Lactobacillales</taxon>
        <taxon>Aerococcaceae</taxon>
        <taxon>Abiotrophia</taxon>
    </lineage>
</organism>
<dbReference type="Pfam" id="PF13174">
    <property type="entry name" value="TPR_6"/>
    <property type="match status" value="1"/>
</dbReference>
<evidence type="ECO:0000313" key="3">
    <source>
        <dbReference type="Proteomes" id="UP000757900"/>
    </source>
</evidence>
<name>A0A929MNV4_ABIDE</name>
<accession>A0A929MNV4</accession>
<dbReference type="Proteomes" id="UP000757900">
    <property type="component" value="Unassembled WGS sequence"/>
</dbReference>
<dbReference type="InterPro" id="IPR019734">
    <property type="entry name" value="TPR_rpt"/>
</dbReference>
<reference evidence="2" key="1">
    <citation type="submission" date="2020-04" db="EMBL/GenBank/DDBJ databases">
        <title>Deep metagenomics examines the oral microbiome during advanced dental caries in children, revealing novel taxa and co-occurrences with host molecules.</title>
        <authorList>
            <person name="Baker J.L."/>
            <person name="Morton J.T."/>
            <person name="Dinis M."/>
            <person name="Alvarez R."/>
            <person name="Tran N.C."/>
            <person name="Knight R."/>
            <person name="Edlund A."/>
        </authorList>
    </citation>
    <scope>NUCLEOTIDE SEQUENCE</scope>
    <source>
        <strain evidence="2">JCVI_23_bin.16</strain>
    </source>
</reference>
<protein>
    <submittedName>
        <fullName evidence="2">Tetratricopeptide repeat protein</fullName>
    </submittedName>
</protein>